<evidence type="ECO:0000259" key="2">
    <source>
        <dbReference type="Pfam" id="PF01636"/>
    </source>
</evidence>
<dbReference type="EMBL" id="JACYXC010000001">
    <property type="protein sequence ID" value="MBH5337912.1"/>
    <property type="molecule type" value="Genomic_DNA"/>
</dbReference>
<name>A0ABS0NRR5_9ACTN</name>
<gene>
    <name evidence="3" type="ORF">IHE55_25260</name>
</gene>
<sequence length="305" mass="30939">MNPAAGGPSGEPDALVARIRAAAHPGAAGILLPPLTVEVGTLSAAPPATPAPVPPAGPLAGPVRVPPPAGSSPDVPVPSGDRAVTLWPYGRPVSPDRPEDAPWEAAGHLLARLHRLRPAGLPGPLPVMRGPAKAARAVARLLAAAPGTPAAAVILRAWAGLPAWARDEAPMPRTDIVCHGDMHLGQLVRYPAPDGPWLLIDVDDLGVGEPAWDLARPAAWYATGLVGEAEWSRFLAAYRAAGGPAVRPGGDPWPELDAPARALTVQSAATGVAKAAAAGRELDGAEEAMVDACARIARLGVPVVG</sequence>
<dbReference type="Pfam" id="PF01636">
    <property type="entry name" value="APH"/>
    <property type="match status" value="1"/>
</dbReference>
<feature type="region of interest" description="Disordered" evidence="1">
    <location>
        <begin position="42"/>
        <end position="77"/>
    </location>
</feature>
<evidence type="ECO:0000256" key="1">
    <source>
        <dbReference type="SAM" id="MobiDB-lite"/>
    </source>
</evidence>
<protein>
    <submittedName>
        <fullName evidence="3">Aminoglycoside phosphotransferase family protein</fullName>
    </submittedName>
</protein>
<dbReference type="InterPro" id="IPR011009">
    <property type="entry name" value="Kinase-like_dom_sf"/>
</dbReference>
<dbReference type="Proteomes" id="UP000807371">
    <property type="component" value="Unassembled WGS sequence"/>
</dbReference>
<dbReference type="InterPro" id="IPR002575">
    <property type="entry name" value="Aminoglycoside_PTrfase"/>
</dbReference>
<evidence type="ECO:0000313" key="3">
    <source>
        <dbReference type="EMBL" id="MBH5337912.1"/>
    </source>
</evidence>
<reference evidence="3 4" key="1">
    <citation type="submission" date="2020-09" db="EMBL/GenBank/DDBJ databases">
        <title>Biosynthesis of the nuclear factor of activated T cells inhibitor NFAT-133 and its congeners in Streptomyces pactum.</title>
        <authorList>
            <person name="Zhou W."/>
            <person name="Posri P."/>
            <person name="Abugrain M.E."/>
            <person name="Weisberg A.J."/>
            <person name="Chang J.H."/>
            <person name="Mahmud T."/>
        </authorList>
    </citation>
    <scope>NUCLEOTIDE SEQUENCE [LARGE SCALE GENOMIC DNA]</scope>
    <source>
        <strain evidence="3 4">ATCC 27456</strain>
    </source>
</reference>
<feature type="domain" description="Aminoglycoside phosphotransferase" evidence="2">
    <location>
        <begin position="87"/>
        <end position="249"/>
    </location>
</feature>
<dbReference type="Gene3D" id="3.90.1200.10">
    <property type="match status" value="1"/>
</dbReference>
<accession>A0ABS0NRR5</accession>
<proteinExistence type="predicted"/>
<organism evidence="3 4">
    <name type="scientific">Streptomyces pactum</name>
    <dbReference type="NCBI Taxonomy" id="68249"/>
    <lineage>
        <taxon>Bacteria</taxon>
        <taxon>Bacillati</taxon>
        <taxon>Actinomycetota</taxon>
        <taxon>Actinomycetes</taxon>
        <taxon>Kitasatosporales</taxon>
        <taxon>Streptomycetaceae</taxon>
        <taxon>Streptomyces</taxon>
    </lineage>
</organism>
<evidence type="ECO:0000313" key="4">
    <source>
        <dbReference type="Proteomes" id="UP000807371"/>
    </source>
</evidence>
<comment type="caution">
    <text evidence="3">The sequence shown here is derived from an EMBL/GenBank/DDBJ whole genome shotgun (WGS) entry which is preliminary data.</text>
</comment>
<dbReference type="SUPFAM" id="SSF56112">
    <property type="entry name" value="Protein kinase-like (PK-like)"/>
    <property type="match status" value="1"/>
</dbReference>
<feature type="compositionally biased region" description="Pro residues" evidence="1">
    <location>
        <begin position="47"/>
        <end position="57"/>
    </location>
</feature>
<keyword evidence="4" id="KW-1185">Reference proteome</keyword>